<feature type="transmembrane region" description="Helical" evidence="2">
    <location>
        <begin position="185"/>
        <end position="211"/>
    </location>
</feature>
<accession>A0A167PT23</accession>
<dbReference type="PANTHER" id="PTHR36089:SF1">
    <property type="entry name" value="CHITIN SYNTHASE 3 COMPLEX PROTEIN CSI2-RELATED"/>
    <property type="match status" value="1"/>
</dbReference>
<feature type="compositionally biased region" description="Low complexity" evidence="1">
    <location>
        <begin position="29"/>
        <end position="60"/>
    </location>
</feature>
<feature type="compositionally biased region" description="Low complexity" evidence="1">
    <location>
        <begin position="264"/>
        <end position="273"/>
    </location>
</feature>
<dbReference type="STRING" id="1081102.A0A167PT23"/>
<keyword evidence="2" id="KW-1133">Transmembrane helix</keyword>
<evidence type="ECO:0000256" key="3">
    <source>
        <dbReference type="SAM" id="SignalP"/>
    </source>
</evidence>
<keyword evidence="2" id="KW-0812">Transmembrane</keyword>
<dbReference type="EMBL" id="AZHD01000015">
    <property type="protein sequence ID" value="OAA56993.1"/>
    <property type="molecule type" value="Genomic_DNA"/>
</dbReference>
<proteinExistence type="predicted"/>
<dbReference type="OrthoDB" id="4065319at2759"/>
<name>A0A167PT23_9HYPO</name>
<feature type="region of interest" description="Disordered" evidence="1">
    <location>
        <begin position="29"/>
        <end position="136"/>
    </location>
</feature>
<evidence type="ECO:0000256" key="2">
    <source>
        <dbReference type="SAM" id="Phobius"/>
    </source>
</evidence>
<keyword evidence="5" id="KW-1185">Reference proteome</keyword>
<dbReference type="Proteomes" id="UP000076874">
    <property type="component" value="Unassembled WGS sequence"/>
</dbReference>
<dbReference type="PANTHER" id="PTHR36089">
    <property type="entry name" value="CHITIN SYNTHASE 3 COMPLEX PROTEIN CSI2-RELATED"/>
    <property type="match status" value="1"/>
</dbReference>
<feature type="compositionally biased region" description="Polar residues" evidence="1">
    <location>
        <begin position="280"/>
        <end position="295"/>
    </location>
</feature>
<feature type="signal peptide" evidence="3">
    <location>
        <begin position="1"/>
        <end position="29"/>
    </location>
</feature>
<evidence type="ECO:0008006" key="6">
    <source>
        <dbReference type="Google" id="ProtNLM"/>
    </source>
</evidence>
<feature type="compositionally biased region" description="Polar residues" evidence="1">
    <location>
        <begin position="417"/>
        <end position="427"/>
    </location>
</feature>
<feature type="chain" id="PRO_5007891268" description="Csi2 protein" evidence="3">
    <location>
        <begin position="30"/>
        <end position="427"/>
    </location>
</feature>
<dbReference type="GO" id="GO:0000324">
    <property type="term" value="C:fungal-type vacuole"/>
    <property type="evidence" value="ECO:0007669"/>
    <property type="project" value="TreeGrafter"/>
</dbReference>
<dbReference type="AlphaFoldDB" id="A0A167PT23"/>
<keyword evidence="2" id="KW-0472">Membrane</keyword>
<evidence type="ECO:0000313" key="5">
    <source>
        <dbReference type="Proteomes" id="UP000076874"/>
    </source>
</evidence>
<feature type="compositionally biased region" description="Low complexity" evidence="1">
    <location>
        <begin position="120"/>
        <end position="132"/>
    </location>
</feature>
<dbReference type="InterPro" id="IPR051009">
    <property type="entry name" value="PRM"/>
</dbReference>
<feature type="compositionally biased region" description="Low complexity" evidence="1">
    <location>
        <begin position="317"/>
        <end position="336"/>
    </location>
</feature>
<organism evidence="4 5">
    <name type="scientific">Niveomyces insectorum RCEF 264</name>
    <dbReference type="NCBI Taxonomy" id="1081102"/>
    <lineage>
        <taxon>Eukaryota</taxon>
        <taxon>Fungi</taxon>
        <taxon>Dikarya</taxon>
        <taxon>Ascomycota</taxon>
        <taxon>Pezizomycotina</taxon>
        <taxon>Sordariomycetes</taxon>
        <taxon>Hypocreomycetidae</taxon>
        <taxon>Hypocreales</taxon>
        <taxon>Cordycipitaceae</taxon>
        <taxon>Niveomyces</taxon>
    </lineage>
</organism>
<feature type="compositionally biased region" description="Polar residues" evidence="1">
    <location>
        <begin position="375"/>
        <end position="384"/>
    </location>
</feature>
<comment type="caution">
    <text evidence="4">The sequence shown here is derived from an EMBL/GenBank/DDBJ whole genome shotgun (WGS) entry which is preliminary data.</text>
</comment>
<keyword evidence="3" id="KW-0732">Signal</keyword>
<gene>
    <name evidence="4" type="ORF">SPI_07374</name>
</gene>
<evidence type="ECO:0000313" key="4">
    <source>
        <dbReference type="EMBL" id="OAA56993.1"/>
    </source>
</evidence>
<protein>
    <recommendedName>
        <fullName evidence="6">Csi2 protein</fullName>
    </recommendedName>
</protein>
<sequence length="427" mass="43186">MARSRWSLKRSLLISTFVAVSLFSAAALAADPPKTTNGNTGNTNKPAPTPTQKQTNTPKNDPTSAPPPTSDKQPAPTSDPKASAPKSDPPKSADPPTSDAPKSDPDGGGSSTQKQTVIITPTGGAPTTGDTGSLPTVATSASVPKLSLPTLTLPNTGIPTYPAPSVPPTQNAPFMQHSKLPDGTVFIAVGSILGAFGAAVLIWRAVVAYLLHRSIARAALAQHAANDKAPFAAPPAPFYKYADRESSLNLGVGGGAAGLGGAGSSVAGSTSARGVRRTNRGPTPSATPSQTNLFFSPTAPGASGLGGAGNRDSRHLPSGFYAAGSASPAGPGHGQAINLANLRPDSRGHGRTVGPSPPDSPSFGPMRSTPLPRNMSGSSVSLNRPASGRAPSAFLDDLLDDQPHMFPPGGPSHHHTYSQSSHGGSRY</sequence>
<reference evidence="4 5" key="1">
    <citation type="journal article" date="2016" name="Genome Biol. Evol.">
        <title>Divergent and convergent evolution of fungal pathogenicity.</title>
        <authorList>
            <person name="Shang Y."/>
            <person name="Xiao G."/>
            <person name="Zheng P."/>
            <person name="Cen K."/>
            <person name="Zhan S."/>
            <person name="Wang C."/>
        </authorList>
    </citation>
    <scope>NUCLEOTIDE SEQUENCE [LARGE SCALE GENOMIC DNA]</scope>
    <source>
        <strain evidence="4 5">RCEF 264</strain>
    </source>
</reference>
<evidence type="ECO:0000256" key="1">
    <source>
        <dbReference type="SAM" id="MobiDB-lite"/>
    </source>
</evidence>
<feature type="region of interest" description="Disordered" evidence="1">
    <location>
        <begin position="261"/>
        <end position="427"/>
    </location>
</feature>